<accession>A0ABC8RNV0</accession>
<evidence type="ECO:0000313" key="2">
    <source>
        <dbReference type="Proteomes" id="UP001642360"/>
    </source>
</evidence>
<dbReference type="EMBL" id="CAUOFW020001602">
    <property type="protein sequence ID" value="CAK9146656.1"/>
    <property type="molecule type" value="Genomic_DNA"/>
</dbReference>
<protein>
    <submittedName>
        <fullName evidence="1">Uncharacterized protein</fullName>
    </submittedName>
</protein>
<dbReference type="AlphaFoldDB" id="A0ABC8RNV0"/>
<keyword evidence="2" id="KW-1185">Reference proteome</keyword>
<sequence length="94" mass="10720">MSWVPLACKHQHLRHSPLQNFEGFTFAAFSDGHYNGFSASINMESLICDLRRCGFKAVAELITVADTKGHPFTHVTTMMARLSELLWDNFFKKN</sequence>
<name>A0ABC8RNV0_9AQUA</name>
<comment type="caution">
    <text evidence="1">The sequence shown here is derived from an EMBL/GenBank/DDBJ whole genome shotgun (WGS) entry which is preliminary data.</text>
</comment>
<organism evidence="1 2">
    <name type="scientific">Ilex paraguariensis</name>
    <name type="common">yerba mate</name>
    <dbReference type="NCBI Taxonomy" id="185542"/>
    <lineage>
        <taxon>Eukaryota</taxon>
        <taxon>Viridiplantae</taxon>
        <taxon>Streptophyta</taxon>
        <taxon>Embryophyta</taxon>
        <taxon>Tracheophyta</taxon>
        <taxon>Spermatophyta</taxon>
        <taxon>Magnoliopsida</taxon>
        <taxon>eudicotyledons</taxon>
        <taxon>Gunneridae</taxon>
        <taxon>Pentapetalae</taxon>
        <taxon>asterids</taxon>
        <taxon>campanulids</taxon>
        <taxon>Aquifoliales</taxon>
        <taxon>Aquifoliaceae</taxon>
        <taxon>Ilex</taxon>
    </lineage>
</organism>
<reference evidence="1 2" key="1">
    <citation type="submission" date="2024-02" db="EMBL/GenBank/DDBJ databases">
        <authorList>
            <person name="Vignale AGUSTIN F."/>
            <person name="Sosa J E."/>
            <person name="Modenutti C."/>
        </authorList>
    </citation>
    <scope>NUCLEOTIDE SEQUENCE [LARGE SCALE GENOMIC DNA]</scope>
</reference>
<dbReference type="Proteomes" id="UP001642360">
    <property type="component" value="Unassembled WGS sequence"/>
</dbReference>
<proteinExistence type="predicted"/>
<gene>
    <name evidence="1" type="ORF">ILEXP_LOCUS14511</name>
</gene>
<evidence type="ECO:0000313" key="1">
    <source>
        <dbReference type="EMBL" id="CAK9146656.1"/>
    </source>
</evidence>